<evidence type="ECO:0000256" key="1">
    <source>
        <dbReference type="ARBA" id="ARBA00022801"/>
    </source>
</evidence>
<accession>A0A6P1MCR8</accession>
<proteinExistence type="predicted"/>
<name>A0A6P1MCR8_9BACT</name>
<reference evidence="5 6" key="1">
    <citation type="submission" date="2020-01" db="EMBL/GenBank/DDBJ databases">
        <title>Ponticoccus aerotolerans gen. nov., sp. nov., an anaerobic bacterium and proposal of Ponticoccusceae fam. nov., Ponticoccusles ord. nov. and Ponticoccuse classis nov. in the phylum Kiritimatiellaeota.</title>
        <authorList>
            <person name="Zhou L.Y."/>
            <person name="Du Z.J."/>
        </authorList>
    </citation>
    <scope>NUCLEOTIDE SEQUENCE [LARGE SCALE GENOMIC DNA]</scope>
    <source>
        <strain evidence="5 6">S-5007</strain>
    </source>
</reference>
<dbReference type="GO" id="GO:0005975">
    <property type="term" value="P:carbohydrate metabolic process"/>
    <property type="evidence" value="ECO:0007669"/>
    <property type="project" value="TreeGrafter"/>
</dbReference>
<protein>
    <recommendedName>
        <fullName evidence="4">Sialate O-acetylesterase domain-containing protein</fullName>
    </recommendedName>
</protein>
<feature type="domain" description="Sialate O-acetylesterase" evidence="4">
    <location>
        <begin position="288"/>
        <end position="380"/>
    </location>
</feature>
<dbReference type="AlphaFoldDB" id="A0A6P1MCR8"/>
<organism evidence="5 6">
    <name type="scientific">Tichowtungia aerotolerans</name>
    <dbReference type="NCBI Taxonomy" id="2697043"/>
    <lineage>
        <taxon>Bacteria</taxon>
        <taxon>Pseudomonadati</taxon>
        <taxon>Kiritimatiellota</taxon>
        <taxon>Tichowtungiia</taxon>
        <taxon>Tichowtungiales</taxon>
        <taxon>Tichowtungiaceae</taxon>
        <taxon>Tichowtungia</taxon>
    </lineage>
</organism>
<gene>
    <name evidence="5" type="ORF">GT409_08000</name>
</gene>
<dbReference type="EMBL" id="CP047593">
    <property type="protein sequence ID" value="QHI69396.1"/>
    <property type="molecule type" value="Genomic_DNA"/>
</dbReference>
<evidence type="ECO:0000313" key="6">
    <source>
        <dbReference type="Proteomes" id="UP000464954"/>
    </source>
</evidence>
<feature type="signal peptide" evidence="3">
    <location>
        <begin position="1"/>
        <end position="19"/>
    </location>
</feature>
<feature type="domain" description="Sialate O-acetylesterase" evidence="4">
    <location>
        <begin position="106"/>
        <end position="207"/>
    </location>
</feature>
<evidence type="ECO:0000256" key="2">
    <source>
        <dbReference type="SAM" id="MobiDB-lite"/>
    </source>
</evidence>
<sequence>MRKKQIVIAVITASISCMATVQLAPIFTDNAVFQQNAPIRIWGIADPQETVAISFAEQKKTVTANPQGRWLVTLDPMDASCEPRTLICSTSNGNHKSAIENVLVGEVWLAGGQSNMAGTMKRFREHPQDISEASDPLLHFVTVPRKDFEGDSSPTPQWQTAAPQSVQDFSGSAYYFAKNLRKALGDVPIGIIACAVGGTPAEAWISRRAFQNSPELAEQVLKPYEAYCRTEFPAEGDYEKYLEEFEAAKREFARKKTAKETPNPRPVWKMGPHNTKRPGGLHETMLAQAVPYTVRGAIWYQGENNAKTETSAHYRKVFPALIENWRSAFQNSDMPFLFVQLPPLGPATSASPGWPELRDAQLWADLNVPNTGMAVLLDGGDLKDIHPHSKGKVGTRLALLARQMVYGETNLVTRGPQLKKATRDNGFIELTFSTFGSELMLKNEPVSGFQICGKDKNFIPARAELIDGKIRISSPSVRKPQEVRYAWKQWIVPTLFNTDGLPASPFRTDDFPLRTEGNYYYNMQ</sequence>
<dbReference type="PANTHER" id="PTHR22901">
    <property type="entry name" value="SIALATE O-ACETYLESTERASE"/>
    <property type="match status" value="1"/>
</dbReference>
<dbReference type="Gene3D" id="3.40.50.1110">
    <property type="entry name" value="SGNH hydrolase"/>
    <property type="match status" value="1"/>
</dbReference>
<dbReference type="Pfam" id="PF03629">
    <property type="entry name" value="SASA"/>
    <property type="match status" value="2"/>
</dbReference>
<dbReference type="InterPro" id="IPR039329">
    <property type="entry name" value="SIAE"/>
</dbReference>
<dbReference type="InterPro" id="IPR036514">
    <property type="entry name" value="SGNH_hydro_sf"/>
</dbReference>
<dbReference type="KEGG" id="taer:GT409_08000"/>
<dbReference type="Proteomes" id="UP000464954">
    <property type="component" value="Chromosome"/>
</dbReference>
<keyword evidence="6" id="KW-1185">Reference proteome</keyword>
<evidence type="ECO:0000256" key="3">
    <source>
        <dbReference type="SAM" id="SignalP"/>
    </source>
</evidence>
<dbReference type="PANTHER" id="PTHR22901:SF0">
    <property type="entry name" value="SIALATE O-ACETYLESTERASE"/>
    <property type="match status" value="1"/>
</dbReference>
<evidence type="ECO:0000259" key="4">
    <source>
        <dbReference type="Pfam" id="PF03629"/>
    </source>
</evidence>
<dbReference type="GO" id="GO:0001681">
    <property type="term" value="F:sialate O-acetylesterase activity"/>
    <property type="evidence" value="ECO:0007669"/>
    <property type="project" value="InterPro"/>
</dbReference>
<evidence type="ECO:0000313" key="5">
    <source>
        <dbReference type="EMBL" id="QHI69396.1"/>
    </source>
</evidence>
<dbReference type="InterPro" id="IPR005181">
    <property type="entry name" value="SASA"/>
</dbReference>
<keyword evidence="1" id="KW-0378">Hydrolase</keyword>
<dbReference type="PROSITE" id="PS51257">
    <property type="entry name" value="PROKAR_LIPOPROTEIN"/>
    <property type="match status" value="1"/>
</dbReference>
<feature type="region of interest" description="Disordered" evidence="2">
    <location>
        <begin position="254"/>
        <end position="273"/>
    </location>
</feature>
<dbReference type="SUPFAM" id="SSF52266">
    <property type="entry name" value="SGNH hydrolase"/>
    <property type="match status" value="1"/>
</dbReference>
<keyword evidence="3" id="KW-0732">Signal</keyword>
<feature type="chain" id="PRO_5026924897" description="Sialate O-acetylesterase domain-containing protein" evidence="3">
    <location>
        <begin position="20"/>
        <end position="524"/>
    </location>
</feature>
<dbReference type="RefSeq" id="WP_160628578.1">
    <property type="nucleotide sequence ID" value="NZ_CP047593.1"/>
</dbReference>